<feature type="compositionally biased region" description="Low complexity" evidence="2">
    <location>
        <begin position="380"/>
        <end position="394"/>
    </location>
</feature>
<evidence type="ECO:0000259" key="3">
    <source>
        <dbReference type="Pfam" id="PF03816"/>
    </source>
</evidence>
<dbReference type="PANTHER" id="PTHR33392">
    <property type="entry name" value="POLYISOPRENYL-TEICHOIC ACID--PEPTIDOGLYCAN TEICHOIC ACID TRANSFERASE TAGU"/>
    <property type="match status" value="1"/>
</dbReference>
<sequence>MKKKIWIIACLCVILLAGVTGLYTYSIYSQAEKALDKMSAPVPVVVPIKESAKVKPLTLLLMGIDYRPESASLNSDVIMVVTLNPDKKSATLVSLPRDLQLDPEGLEARKANYYYPHFMLKDKETAFANTKQIFSDLLGIPIDYAVTVDFDGFRKVVDLMGGLTIDVDMNMRYVDDEDGTDINLKKGTALLNGKQVLDFVRYRKSNRNTEESSDLERNQRQQQVLNELLTSLKSVDGVTKLGSIIGTLGDHIRTDVPASQLRDLLSTYYDISPEKVEYIPLDGEWVSPYIVVSDEVINKARFALKLQLNGGVMPESDVDSESIIDFGKNTESAGVGTSTGADGTLPGRTNEDRTGTQGAVGSGKGTGTSAGTGKTGSGGTSTSPQSSKPTSGTTVSPKPPVNSDKNTISKSTYEGRTGE</sequence>
<accession>A0ABT2U9A3</accession>
<comment type="caution">
    <text evidence="4">The sequence shown here is derived from an EMBL/GenBank/DDBJ whole genome shotgun (WGS) entry which is preliminary data.</text>
</comment>
<comment type="similarity">
    <text evidence="1">Belongs to the LytR/CpsA/Psr (LCP) family.</text>
</comment>
<dbReference type="InterPro" id="IPR050922">
    <property type="entry name" value="LytR/CpsA/Psr_CW_biosynth"/>
</dbReference>
<protein>
    <submittedName>
        <fullName evidence="4">LCP family protein</fullName>
    </submittedName>
</protein>
<dbReference type="Pfam" id="PF03816">
    <property type="entry name" value="LytR_cpsA_psr"/>
    <property type="match status" value="1"/>
</dbReference>
<organism evidence="4 5">
    <name type="scientific">Paenibacillus baimaensis</name>
    <dbReference type="NCBI Taxonomy" id="2982185"/>
    <lineage>
        <taxon>Bacteria</taxon>
        <taxon>Bacillati</taxon>
        <taxon>Bacillota</taxon>
        <taxon>Bacilli</taxon>
        <taxon>Bacillales</taxon>
        <taxon>Paenibacillaceae</taxon>
        <taxon>Paenibacillus</taxon>
    </lineage>
</organism>
<gene>
    <name evidence="4" type="ORF">OB236_01355</name>
</gene>
<dbReference type="EMBL" id="JAOQIO010000006">
    <property type="protein sequence ID" value="MCU6790761.1"/>
    <property type="molecule type" value="Genomic_DNA"/>
</dbReference>
<reference evidence="4 5" key="1">
    <citation type="submission" date="2022-09" db="EMBL/GenBank/DDBJ databases">
        <authorList>
            <person name="Han X.L."/>
            <person name="Wang Q."/>
            <person name="Lu T."/>
        </authorList>
    </citation>
    <scope>NUCLEOTIDE SEQUENCE [LARGE SCALE GENOMIC DNA]</scope>
    <source>
        <strain evidence="4 5">WQ 127069</strain>
    </source>
</reference>
<dbReference type="Proteomes" id="UP001652445">
    <property type="component" value="Unassembled WGS sequence"/>
</dbReference>
<dbReference type="InterPro" id="IPR004474">
    <property type="entry name" value="LytR_CpsA_psr"/>
</dbReference>
<proteinExistence type="inferred from homology"/>
<evidence type="ECO:0000256" key="2">
    <source>
        <dbReference type="SAM" id="MobiDB-lite"/>
    </source>
</evidence>
<evidence type="ECO:0000313" key="4">
    <source>
        <dbReference type="EMBL" id="MCU6790761.1"/>
    </source>
</evidence>
<feature type="region of interest" description="Disordered" evidence="2">
    <location>
        <begin position="328"/>
        <end position="419"/>
    </location>
</feature>
<feature type="compositionally biased region" description="Gly residues" evidence="2">
    <location>
        <begin position="358"/>
        <end position="379"/>
    </location>
</feature>
<dbReference type="PANTHER" id="PTHR33392:SF6">
    <property type="entry name" value="POLYISOPRENYL-TEICHOIC ACID--PEPTIDOGLYCAN TEICHOIC ACID TRANSFERASE TAGU"/>
    <property type="match status" value="1"/>
</dbReference>
<name>A0ABT2U9A3_9BACL</name>
<dbReference type="Gene3D" id="3.40.630.190">
    <property type="entry name" value="LCP protein"/>
    <property type="match status" value="1"/>
</dbReference>
<dbReference type="NCBIfam" id="TIGR00350">
    <property type="entry name" value="lytR_cpsA_psr"/>
    <property type="match status" value="1"/>
</dbReference>
<feature type="domain" description="Cell envelope-related transcriptional attenuator" evidence="3">
    <location>
        <begin position="74"/>
        <end position="233"/>
    </location>
</feature>
<dbReference type="RefSeq" id="WP_262682276.1">
    <property type="nucleotide sequence ID" value="NZ_JAOQIO010000006.1"/>
</dbReference>
<evidence type="ECO:0000256" key="1">
    <source>
        <dbReference type="ARBA" id="ARBA00006068"/>
    </source>
</evidence>
<keyword evidence="5" id="KW-1185">Reference proteome</keyword>
<evidence type="ECO:0000313" key="5">
    <source>
        <dbReference type="Proteomes" id="UP001652445"/>
    </source>
</evidence>
<feature type="compositionally biased region" description="Polar residues" evidence="2">
    <location>
        <begin position="403"/>
        <end position="419"/>
    </location>
</feature>
<feature type="compositionally biased region" description="Polar residues" evidence="2">
    <location>
        <begin position="329"/>
        <end position="341"/>
    </location>
</feature>